<dbReference type="Pfam" id="PF01863">
    <property type="entry name" value="YgjP-like"/>
    <property type="match status" value="1"/>
</dbReference>
<proteinExistence type="predicted"/>
<evidence type="ECO:0000313" key="2">
    <source>
        <dbReference type="EMBL" id="KKN62579.1"/>
    </source>
</evidence>
<dbReference type="InterPro" id="IPR002725">
    <property type="entry name" value="YgjP-like_metallopeptidase"/>
</dbReference>
<protein>
    <recommendedName>
        <fullName evidence="1">YgjP-like metallopeptidase domain-containing protein</fullName>
    </recommendedName>
</protein>
<name>A0A0F9S652_9ZZZZ</name>
<dbReference type="InterPro" id="IPR053136">
    <property type="entry name" value="UTP_pyrophosphatase-like"/>
</dbReference>
<dbReference type="PANTHER" id="PTHR30399:SF1">
    <property type="entry name" value="UTP PYROPHOSPHATASE"/>
    <property type="match status" value="1"/>
</dbReference>
<dbReference type="AlphaFoldDB" id="A0A0F9S652"/>
<gene>
    <name evidence="2" type="ORF">LCGC14_0510680</name>
</gene>
<dbReference type="Gene3D" id="3.30.2010.10">
    <property type="entry name" value="Metalloproteases ('zincins'), catalytic domain"/>
    <property type="match status" value="1"/>
</dbReference>
<comment type="caution">
    <text evidence="2">The sequence shown here is derived from an EMBL/GenBank/DDBJ whole genome shotgun (WGS) entry which is preliminary data.</text>
</comment>
<evidence type="ECO:0000259" key="1">
    <source>
        <dbReference type="Pfam" id="PF01863"/>
    </source>
</evidence>
<reference evidence="2" key="1">
    <citation type="journal article" date="2015" name="Nature">
        <title>Complex archaea that bridge the gap between prokaryotes and eukaryotes.</title>
        <authorList>
            <person name="Spang A."/>
            <person name="Saw J.H."/>
            <person name="Jorgensen S.L."/>
            <person name="Zaremba-Niedzwiedzka K."/>
            <person name="Martijn J."/>
            <person name="Lind A.E."/>
            <person name="van Eijk R."/>
            <person name="Schleper C."/>
            <person name="Guy L."/>
            <person name="Ettema T.J."/>
        </authorList>
    </citation>
    <scope>NUCLEOTIDE SEQUENCE</scope>
</reference>
<dbReference type="EMBL" id="LAZR01000619">
    <property type="protein sequence ID" value="KKN62579.1"/>
    <property type="molecule type" value="Genomic_DNA"/>
</dbReference>
<organism evidence="2">
    <name type="scientific">marine sediment metagenome</name>
    <dbReference type="NCBI Taxonomy" id="412755"/>
    <lineage>
        <taxon>unclassified sequences</taxon>
        <taxon>metagenomes</taxon>
        <taxon>ecological metagenomes</taxon>
    </lineage>
</organism>
<feature type="domain" description="YgjP-like metallopeptidase" evidence="1">
    <location>
        <begin position="20"/>
        <end position="225"/>
    </location>
</feature>
<sequence>MEIAGFNVEIIRKAIKNLHVGVYPPHGHVRVAAPLAVSDDAIRIAVLTRLSWIKRKRHAFEKQPRQSEREFVSGETHYVFGRQCRLRIEYWSGKRHEIDMQAADRLLLMAPEMSDTNQRRAFFEKWQREELRKIAAPVITTWAKRLNLELPAWGIKRMKTKWGSCNPDAGRIWINSELAKKPKICTDYIVLHELAHFISPRHDDEFIAVLDTMMPTWRQVRSDLNALPIAEM</sequence>
<accession>A0A0F9S652</accession>
<dbReference type="CDD" id="cd07344">
    <property type="entry name" value="M48_yhfN_like"/>
    <property type="match status" value="1"/>
</dbReference>
<dbReference type="PANTHER" id="PTHR30399">
    <property type="entry name" value="UNCHARACTERIZED PROTEIN YGJP"/>
    <property type="match status" value="1"/>
</dbReference>